<dbReference type="SUPFAM" id="SSF52172">
    <property type="entry name" value="CheY-like"/>
    <property type="match status" value="1"/>
</dbReference>
<dbReference type="InterPro" id="IPR001789">
    <property type="entry name" value="Sig_transdc_resp-reg_receiver"/>
</dbReference>
<evidence type="ECO:0000256" key="1">
    <source>
        <dbReference type="ARBA" id="ARBA00022553"/>
    </source>
</evidence>
<accession>A0A1G2CUR5</accession>
<dbReference type="PANTHER" id="PTHR44591">
    <property type="entry name" value="STRESS RESPONSE REGULATOR PROTEIN 1"/>
    <property type="match status" value="1"/>
</dbReference>
<evidence type="ECO:0000313" key="4">
    <source>
        <dbReference type="EMBL" id="OGZ05104.1"/>
    </source>
</evidence>
<evidence type="ECO:0000313" key="5">
    <source>
        <dbReference type="Proteomes" id="UP000177122"/>
    </source>
</evidence>
<dbReference type="InterPro" id="IPR050595">
    <property type="entry name" value="Bact_response_regulator"/>
</dbReference>
<reference evidence="4 5" key="1">
    <citation type="journal article" date="2016" name="Nat. Commun.">
        <title>Thousands of microbial genomes shed light on interconnected biogeochemical processes in an aquifer system.</title>
        <authorList>
            <person name="Anantharaman K."/>
            <person name="Brown C.T."/>
            <person name="Hug L.A."/>
            <person name="Sharon I."/>
            <person name="Castelle C.J."/>
            <person name="Probst A.J."/>
            <person name="Thomas B.C."/>
            <person name="Singh A."/>
            <person name="Wilkins M.J."/>
            <person name="Karaoz U."/>
            <person name="Brodie E.L."/>
            <person name="Williams K.H."/>
            <person name="Hubbard S.S."/>
            <person name="Banfield J.F."/>
        </authorList>
    </citation>
    <scope>NUCLEOTIDE SEQUENCE [LARGE SCALE GENOMIC DNA]</scope>
</reference>
<dbReference type="GO" id="GO:0000160">
    <property type="term" value="P:phosphorelay signal transduction system"/>
    <property type="evidence" value="ECO:0007669"/>
    <property type="project" value="InterPro"/>
</dbReference>
<evidence type="ECO:0000256" key="2">
    <source>
        <dbReference type="PROSITE-ProRule" id="PRU00169"/>
    </source>
</evidence>
<name>A0A1G2CUR5_9BACT</name>
<organism evidence="4 5">
    <name type="scientific">Candidatus Lloydbacteria bacterium RIFCSPHIGHO2_01_FULL_49_22</name>
    <dbReference type="NCBI Taxonomy" id="1798658"/>
    <lineage>
        <taxon>Bacteria</taxon>
        <taxon>Candidatus Lloydiibacteriota</taxon>
    </lineage>
</organism>
<proteinExistence type="predicted"/>
<dbReference type="Gene3D" id="3.40.50.2300">
    <property type="match status" value="1"/>
</dbReference>
<dbReference type="Pfam" id="PF00072">
    <property type="entry name" value="Response_reg"/>
    <property type="match status" value="1"/>
</dbReference>
<dbReference type="Proteomes" id="UP000177122">
    <property type="component" value="Unassembled WGS sequence"/>
</dbReference>
<comment type="caution">
    <text evidence="4">The sequence shown here is derived from an EMBL/GenBank/DDBJ whole genome shotgun (WGS) entry which is preliminary data.</text>
</comment>
<feature type="modified residue" description="4-aspartylphosphate" evidence="2">
    <location>
        <position position="58"/>
    </location>
</feature>
<dbReference type="AlphaFoldDB" id="A0A1G2CUR5"/>
<gene>
    <name evidence="4" type="ORF">A2845_02160</name>
</gene>
<dbReference type="SMART" id="SM00448">
    <property type="entry name" value="REC"/>
    <property type="match status" value="1"/>
</dbReference>
<feature type="domain" description="Response regulatory" evidence="3">
    <location>
        <begin position="8"/>
        <end position="126"/>
    </location>
</feature>
<dbReference type="EMBL" id="MHLI01000015">
    <property type="protein sequence ID" value="OGZ05104.1"/>
    <property type="molecule type" value="Genomic_DNA"/>
</dbReference>
<dbReference type="PROSITE" id="PS50110">
    <property type="entry name" value="RESPONSE_REGULATORY"/>
    <property type="match status" value="1"/>
</dbReference>
<dbReference type="PANTHER" id="PTHR44591:SF3">
    <property type="entry name" value="RESPONSE REGULATORY DOMAIN-CONTAINING PROTEIN"/>
    <property type="match status" value="1"/>
</dbReference>
<protein>
    <recommendedName>
        <fullName evidence="3">Response regulatory domain-containing protein</fullName>
    </recommendedName>
</protein>
<dbReference type="InterPro" id="IPR011006">
    <property type="entry name" value="CheY-like_superfamily"/>
</dbReference>
<evidence type="ECO:0000259" key="3">
    <source>
        <dbReference type="PROSITE" id="PS50110"/>
    </source>
</evidence>
<keyword evidence="1 2" id="KW-0597">Phosphoprotein</keyword>
<sequence>MEEEKKMRILILEDERQLAKAVRDAFTDRGFEAIVVATVGDGIKQLENLKMVDIIWLDHYLLGAENGLDFVVQLKNHSSWKNIPIFVVSNNATTTNIRSYIQLGVTNYYTKADYDISQIINDIKYALAQKASAQA</sequence>